<sequence length="62" mass="7499">WQNPRQRRRRPTCRVSIATSERWPRAPECPTPSNRRTTKSWSGKTWRVRRTIPRSPAEEIRN</sequence>
<feature type="non-terminal residue" evidence="2">
    <location>
        <position position="62"/>
    </location>
</feature>
<dbReference type="AlphaFoldDB" id="A0A6J4T402"/>
<reference evidence="2" key="1">
    <citation type="submission" date="2020-02" db="EMBL/GenBank/DDBJ databases">
        <authorList>
            <person name="Meier V. D."/>
        </authorList>
    </citation>
    <scope>NUCLEOTIDE SEQUENCE</scope>
    <source>
        <strain evidence="2">AVDCRST_MAG91</strain>
    </source>
</reference>
<evidence type="ECO:0000313" key="2">
    <source>
        <dbReference type="EMBL" id="CAA9512525.1"/>
    </source>
</evidence>
<name>A0A6J4T402_9SPHN</name>
<organism evidence="2">
    <name type="scientific">uncultured Sphingomonadaceae bacterium</name>
    <dbReference type="NCBI Taxonomy" id="169976"/>
    <lineage>
        <taxon>Bacteria</taxon>
        <taxon>Pseudomonadati</taxon>
        <taxon>Pseudomonadota</taxon>
        <taxon>Alphaproteobacteria</taxon>
        <taxon>Sphingomonadales</taxon>
        <taxon>Sphingomonadaceae</taxon>
        <taxon>environmental samples</taxon>
    </lineage>
</organism>
<feature type="compositionally biased region" description="Polar residues" evidence="1">
    <location>
        <begin position="31"/>
        <end position="43"/>
    </location>
</feature>
<feature type="non-terminal residue" evidence="2">
    <location>
        <position position="1"/>
    </location>
</feature>
<accession>A0A6J4T402</accession>
<proteinExistence type="predicted"/>
<dbReference type="EMBL" id="CADCVX010000329">
    <property type="protein sequence ID" value="CAA9512525.1"/>
    <property type="molecule type" value="Genomic_DNA"/>
</dbReference>
<gene>
    <name evidence="2" type="ORF">AVDCRST_MAG91-1719</name>
</gene>
<protein>
    <submittedName>
        <fullName evidence="2">Uncharacterized protein</fullName>
    </submittedName>
</protein>
<evidence type="ECO:0000256" key="1">
    <source>
        <dbReference type="SAM" id="MobiDB-lite"/>
    </source>
</evidence>
<feature type="region of interest" description="Disordered" evidence="1">
    <location>
        <begin position="24"/>
        <end position="44"/>
    </location>
</feature>